<evidence type="ECO:0000313" key="2">
    <source>
        <dbReference type="EMBL" id="SFZ81617.1"/>
    </source>
</evidence>
<proteinExistence type="predicted"/>
<evidence type="ECO:0000256" key="1">
    <source>
        <dbReference type="SAM" id="MobiDB-lite"/>
    </source>
</evidence>
<organism evidence="2 3">
    <name type="scientific">Devosia enhydra</name>
    <dbReference type="NCBI Taxonomy" id="665118"/>
    <lineage>
        <taxon>Bacteria</taxon>
        <taxon>Pseudomonadati</taxon>
        <taxon>Pseudomonadota</taxon>
        <taxon>Alphaproteobacteria</taxon>
        <taxon>Hyphomicrobiales</taxon>
        <taxon>Devosiaceae</taxon>
        <taxon>Devosia</taxon>
    </lineage>
</organism>
<feature type="compositionally biased region" description="Basic and acidic residues" evidence="1">
    <location>
        <begin position="30"/>
        <end position="42"/>
    </location>
</feature>
<sequence length="67" mass="7205">MKDTVLTRIQLAEAAAASQKRNTFVIPEGHEAVRDSEGRATGETRPITTPPAPVPKARRKAKAKPDA</sequence>
<protein>
    <submittedName>
        <fullName evidence="2">Uncharacterized protein</fullName>
    </submittedName>
</protein>
<keyword evidence="3" id="KW-1185">Reference proteome</keyword>
<evidence type="ECO:0000313" key="3">
    <source>
        <dbReference type="Proteomes" id="UP000183447"/>
    </source>
</evidence>
<dbReference type="Proteomes" id="UP000183447">
    <property type="component" value="Unassembled WGS sequence"/>
</dbReference>
<reference evidence="2 3" key="1">
    <citation type="submission" date="2016-11" db="EMBL/GenBank/DDBJ databases">
        <authorList>
            <person name="Jaros S."/>
            <person name="Januszkiewicz K."/>
            <person name="Wedrychowicz H."/>
        </authorList>
    </citation>
    <scope>NUCLEOTIDE SEQUENCE [LARGE SCALE GENOMIC DNA]</scope>
    <source>
        <strain evidence="2 3">ATCC 23634</strain>
    </source>
</reference>
<accession>A0A1K2HTQ8</accession>
<dbReference type="EMBL" id="FPKU01000001">
    <property type="protein sequence ID" value="SFZ81617.1"/>
    <property type="molecule type" value="Genomic_DNA"/>
</dbReference>
<dbReference type="STRING" id="665118.SAMN02983003_0596"/>
<gene>
    <name evidence="2" type="ORF">SAMN02983003_0596</name>
</gene>
<dbReference type="AlphaFoldDB" id="A0A1K2HTQ8"/>
<dbReference type="RefSeq" id="WP_072338896.1">
    <property type="nucleotide sequence ID" value="NZ_FPKU01000001.1"/>
</dbReference>
<name>A0A1K2HTQ8_9HYPH</name>
<feature type="compositionally biased region" description="Basic residues" evidence="1">
    <location>
        <begin position="56"/>
        <end position="67"/>
    </location>
</feature>
<feature type="region of interest" description="Disordered" evidence="1">
    <location>
        <begin position="30"/>
        <end position="67"/>
    </location>
</feature>